<accession>A0AAJ1V1U3</accession>
<dbReference type="InterPro" id="IPR010998">
    <property type="entry name" value="Integrase_recombinase_N"/>
</dbReference>
<evidence type="ECO:0000313" key="6">
    <source>
        <dbReference type="EMBL" id="MDK7186890.1"/>
    </source>
</evidence>
<dbReference type="Proteomes" id="UP001229251">
    <property type="component" value="Unassembled WGS sequence"/>
</dbReference>
<dbReference type="InterPro" id="IPR002104">
    <property type="entry name" value="Integrase_catalytic"/>
</dbReference>
<dbReference type="InterPro" id="IPR011010">
    <property type="entry name" value="DNA_brk_join_enz"/>
</dbReference>
<dbReference type="Gene3D" id="1.10.443.10">
    <property type="entry name" value="Intergrase catalytic core"/>
    <property type="match status" value="1"/>
</dbReference>
<dbReference type="InterPro" id="IPR013762">
    <property type="entry name" value="Integrase-like_cat_sf"/>
</dbReference>
<comment type="caution">
    <text evidence="6">The sequence shown here is derived from an EMBL/GenBank/DDBJ whole genome shotgun (WGS) entry which is preliminary data.</text>
</comment>
<organism evidence="6 7">
    <name type="scientific">Facklamia hominis</name>
    <dbReference type="NCBI Taxonomy" id="178214"/>
    <lineage>
        <taxon>Bacteria</taxon>
        <taxon>Bacillati</taxon>
        <taxon>Bacillota</taxon>
        <taxon>Bacilli</taxon>
        <taxon>Lactobacillales</taxon>
        <taxon>Aerococcaceae</taxon>
        <taxon>Facklamia</taxon>
    </lineage>
</organism>
<dbReference type="InterPro" id="IPR004107">
    <property type="entry name" value="Integrase_SAM-like_N"/>
</dbReference>
<reference evidence="6" key="1">
    <citation type="submission" date="2023-05" db="EMBL/GenBank/DDBJ databases">
        <title>Cataloging the Phylogenetic Diversity of Human Bladder Bacteria.</title>
        <authorList>
            <person name="Du J."/>
        </authorList>
    </citation>
    <scope>NUCLEOTIDE SEQUENCE</scope>
    <source>
        <strain evidence="6">UMB1231</strain>
    </source>
</reference>
<evidence type="ECO:0000259" key="5">
    <source>
        <dbReference type="PROSITE" id="PS51898"/>
    </source>
</evidence>
<dbReference type="Gene3D" id="1.10.150.130">
    <property type="match status" value="1"/>
</dbReference>
<dbReference type="GO" id="GO:0015074">
    <property type="term" value="P:DNA integration"/>
    <property type="evidence" value="ECO:0007669"/>
    <property type="project" value="UniProtKB-KW"/>
</dbReference>
<sequence>MWIEKLKNGKYKFVERYEDPLTGKTKKVSITLEKKTKKMQEQALLMLQDKITKDLHKTNPTKDITLSDLINEYLFYAKDDYKPSTLLNKKYAYNTINKRIGNIKIEKLTSAIVNNLIIKLKYNLACDVKTLIYQSWEFGKNHGYVSDMTLAKNLIKPKKPKGYKNHFEWKYLEPDEVETVISSLKQPVKQRLAQLMLMTGMRFGETVALRISDVDLDNSLITISRTYSLTTKRFGSPKNGKTRVIHIPNEAKIIIKEQIIATKLQTIKYGLDRSNDLLFKSKFGKPYSIDLFNNSLKRINLKSGKNVTSHIFRHTFITRMVESGVSTNLIARHVGHANTDMIEKVYSHFSAEMDRKLEEAINVVNFCPFSAP</sequence>
<dbReference type="GO" id="GO:0003677">
    <property type="term" value="F:DNA binding"/>
    <property type="evidence" value="ECO:0007669"/>
    <property type="project" value="UniProtKB-KW"/>
</dbReference>
<keyword evidence="3" id="KW-0238">DNA-binding</keyword>
<keyword evidence="4" id="KW-0233">DNA recombination</keyword>
<evidence type="ECO:0000256" key="3">
    <source>
        <dbReference type="ARBA" id="ARBA00023125"/>
    </source>
</evidence>
<comment type="similarity">
    <text evidence="1">Belongs to the 'phage' integrase family.</text>
</comment>
<evidence type="ECO:0000313" key="7">
    <source>
        <dbReference type="Proteomes" id="UP001229251"/>
    </source>
</evidence>
<dbReference type="PROSITE" id="PS51898">
    <property type="entry name" value="TYR_RECOMBINASE"/>
    <property type="match status" value="1"/>
</dbReference>
<evidence type="ECO:0000256" key="1">
    <source>
        <dbReference type="ARBA" id="ARBA00008857"/>
    </source>
</evidence>
<dbReference type="PANTHER" id="PTHR30349">
    <property type="entry name" value="PHAGE INTEGRASE-RELATED"/>
    <property type="match status" value="1"/>
</dbReference>
<dbReference type="SUPFAM" id="SSF56349">
    <property type="entry name" value="DNA breaking-rejoining enzymes"/>
    <property type="match status" value="1"/>
</dbReference>
<dbReference type="Pfam" id="PF14659">
    <property type="entry name" value="Phage_int_SAM_3"/>
    <property type="match status" value="1"/>
</dbReference>
<dbReference type="EMBL" id="JASOOE010000004">
    <property type="protein sequence ID" value="MDK7186890.1"/>
    <property type="molecule type" value="Genomic_DNA"/>
</dbReference>
<feature type="domain" description="Tyr recombinase" evidence="5">
    <location>
        <begin position="167"/>
        <end position="359"/>
    </location>
</feature>
<protein>
    <submittedName>
        <fullName evidence="6">Tyrosine-type recombinase/integrase</fullName>
    </submittedName>
</protein>
<dbReference type="RefSeq" id="WP_285065473.1">
    <property type="nucleotide sequence ID" value="NZ_JASOOE010000004.1"/>
</dbReference>
<evidence type="ECO:0000256" key="4">
    <source>
        <dbReference type="ARBA" id="ARBA00023172"/>
    </source>
</evidence>
<keyword evidence="2" id="KW-0229">DNA integration</keyword>
<dbReference type="GO" id="GO:0006310">
    <property type="term" value="P:DNA recombination"/>
    <property type="evidence" value="ECO:0007669"/>
    <property type="project" value="UniProtKB-KW"/>
</dbReference>
<dbReference type="Pfam" id="PF00589">
    <property type="entry name" value="Phage_integrase"/>
    <property type="match status" value="1"/>
</dbReference>
<dbReference type="CDD" id="cd00397">
    <property type="entry name" value="DNA_BRE_C"/>
    <property type="match status" value="1"/>
</dbReference>
<name>A0AAJ1V1U3_9LACT</name>
<gene>
    <name evidence="6" type="ORF">QP433_02740</name>
</gene>
<proteinExistence type="inferred from homology"/>
<dbReference type="AlphaFoldDB" id="A0AAJ1V1U3"/>
<evidence type="ECO:0000256" key="2">
    <source>
        <dbReference type="ARBA" id="ARBA00022908"/>
    </source>
</evidence>
<dbReference type="InterPro" id="IPR050090">
    <property type="entry name" value="Tyrosine_recombinase_XerCD"/>
</dbReference>
<dbReference type="PANTHER" id="PTHR30349:SF64">
    <property type="entry name" value="PROPHAGE INTEGRASE INTD-RELATED"/>
    <property type="match status" value="1"/>
</dbReference>